<evidence type="ECO:0000256" key="1">
    <source>
        <dbReference type="SAM" id="Phobius"/>
    </source>
</evidence>
<dbReference type="EMBL" id="CP002659">
    <property type="protein sequence ID" value="AEC02245.1"/>
    <property type="molecule type" value="Genomic_DNA"/>
</dbReference>
<keyword evidence="1" id="KW-0812">Transmembrane</keyword>
<organism evidence="2 3">
    <name type="scientific">Parasphaerochaeta coccoides (strain ATCC BAA-1237 / DSM 17374 / SPN1)</name>
    <name type="common">Sphaerochaeta coccoides</name>
    <dbReference type="NCBI Taxonomy" id="760011"/>
    <lineage>
        <taxon>Bacteria</taxon>
        <taxon>Pseudomonadati</taxon>
        <taxon>Spirochaetota</taxon>
        <taxon>Spirochaetia</taxon>
        <taxon>Spirochaetales</taxon>
        <taxon>Sphaerochaetaceae</taxon>
        <taxon>Parasphaerochaeta</taxon>
    </lineage>
</organism>
<reference evidence="3" key="1">
    <citation type="submission" date="2011-04" db="EMBL/GenBank/DDBJ databases">
        <title>The complete genome of Spirochaeta coccoides DSM 17374.</title>
        <authorList>
            <person name="Lucas S."/>
            <person name="Copeland A."/>
            <person name="Lapidus A."/>
            <person name="Bruce D."/>
            <person name="Goodwin L."/>
            <person name="Pitluck S."/>
            <person name="Peters L."/>
            <person name="Kyrpides N."/>
            <person name="Mavromatis K."/>
            <person name="Pagani I."/>
            <person name="Ivanova N."/>
            <person name="Ovchinnikova G."/>
            <person name="Lu M."/>
            <person name="Detter J.C."/>
            <person name="Tapia R."/>
            <person name="Han C."/>
            <person name="Land M."/>
            <person name="Hauser L."/>
            <person name="Markowitz V."/>
            <person name="Cheng J.-F."/>
            <person name="Hugenholtz P."/>
            <person name="Woyke T."/>
            <person name="Wu D."/>
            <person name="Spring S."/>
            <person name="Schroeder M."/>
            <person name="Brambilla E."/>
            <person name="Klenk H.-P."/>
            <person name="Eisen J.A."/>
        </authorList>
    </citation>
    <scope>NUCLEOTIDE SEQUENCE [LARGE SCALE GENOMIC DNA]</scope>
    <source>
        <strain evidence="3">ATCC BAA-1237 / DSM 17374 / SPN1</strain>
    </source>
</reference>
<keyword evidence="3" id="KW-1185">Reference proteome</keyword>
<dbReference type="Proteomes" id="UP000007939">
    <property type="component" value="Chromosome"/>
</dbReference>
<dbReference type="AlphaFoldDB" id="F4GJI0"/>
<sequence length="51" mass="6149">MNGRSPFLVSHCFHFFVYCTFETVFSNSINIFKRKIVKKYYMFSSKNHIFG</sequence>
<keyword evidence="1" id="KW-0472">Membrane</keyword>
<keyword evidence="1" id="KW-1133">Transmembrane helix</keyword>
<evidence type="ECO:0000313" key="3">
    <source>
        <dbReference type="Proteomes" id="UP000007939"/>
    </source>
</evidence>
<protein>
    <submittedName>
        <fullName evidence="2">Uncharacterized protein</fullName>
    </submittedName>
</protein>
<gene>
    <name evidence="2" type="ordered locus">Spico_1023</name>
</gene>
<reference evidence="2 3" key="2">
    <citation type="journal article" date="2012" name="Stand. Genomic Sci.">
        <title>Complete genome sequence of the termite hindgut bacterium Spirochaeta coccoides type strain (SPN1(T)), reclassification in the genus Sphaerochaeta as Sphaerochaeta coccoides comb. nov. and emendations of the family Spirochaetaceae and the genus Sphaerochaeta.</title>
        <authorList>
            <person name="Abt B."/>
            <person name="Han C."/>
            <person name="Scheuner C."/>
            <person name="Lu M."/>
            <person name="Lapidus A."/>
            <person name="Nolan M."/>
            <person name="Lucas S."/>
            <person name="Hammon N."/>
            <person name="Deshpande S."/>
            <person name="Cheng J.F."/>
            <person name="Tapia R."/>
            <person name="Goodwin L.A."/>
            <person name="Pitluck S."/>
            <person name="Liolios K."/>
            <person name="Pagani I."/>
            <person name="Ivanova N."/>
            <person name="Mavromatis K."/>
            <person name="Mikhailova N."/>
            <person name="Huntemann M."/>
            <person name="Pati A."/>
            <person name="Chen A."/>
            <person name="Palaniappan K."/>
            <person name="Land M."/>
            <person name="Hauser L."/>
            <person name="Brambilla E.M."/>
            <person name="Rohde M."/>
            <person name="Spring S."/>
            <person name="Gronow S."/>
            <person name="Goker M."/>
            <person name="Woyke T."/>
            <person name="Bristow J."/>
            <person name="Eisen J.A."/>
            <person name="Markowitz V."/>
            <person name="Hugenholtz P."/>
            <person name="Kyrpides N.C."/>
            <person name="Klenk H.P."/>
            <person name="Detter J.C."/>
        </authorList>
    </citation>
    <scope>NUCLEOTIDE SEQUENCE [LARGE SCALE GENOMIC DNA]</scope>
    <source>
        <strain evidence="3">ATCC BAA-1237 / DSM 17374 / SPN1</strain>
    </source>
</reference>
<dbReference type="HOGENOM" id="CLU_3103918_0_0_12"/>
<dbReference type="KEGG" id="scc:Spico_1023"/>
<dbReference type="STRING" id="760011.Spico_1023"/>
<feature type="transmembrane region" description="Helical" evidence="1">
    <location>
        <begin position="15"/>
        <end position="32"/>
    </location>
</feature>
<accession>F4GJI0</accession>
<name>F4GJI0_PARC1</name>
<proteinExistence type="predicted"/>
<evidence type="ECO:0000313" key="2">
    <source>
        <dbReference type="EMBL" id="AEC02245.1"/>
    </source>
</evidence>